<evidence type="ECO:0000313" key="3">
    <source>
        <dbReference type="Proteomes" id="UP000018817"/>
    </source>
</evidence>
<dbReference type="RefSeq" id="XP_008917168.1">
    <property type="nucleotide sequence ID" value="XM_008918920.1"/>
</dbReference>
<evidence type="ECO:0000313" key="2">
    <source>
        <dbReference type="EMBL" id="ETM97534.1"/>
    </source>
</evidence>
<evidence type="ECO:0000256" key="1">
    <source>
        <dbReference type="SAM" id="MobiDB-lite"/>
    </source>
</evidence>
<reference evidence="3" key="1">
    <citation type="submission" date="2011-12" db="EMBL/GenBank/DDBJ databases">
        <authorList>
            <consortium name="The Broad Institute Genome Sequencing Platform"/>
            <person name="Russ C."/>
            <person name="Tyler B."/>
            <person name="Panabieres F."/>
            <person name="Shan W."/>
            <person name="Tripathy S."/>
            <person name="Grunwald N."/>
            <person name="Machado M."/>
            <person name="Young S.K."/>
            <person name="Zeng Q."/>
            <person name="Gargeya S."/>
            <person name="Fitzgerald M."/>
            <person name="Haas B."/>
            <person name="Abouelleil A."/>
            <person name="Alvarado L."/>
            <person name="Arachchi H.M."/>
            <person name="Berlin A."/>
            <person name="Chapman S.B."/>
            <person name="Gearin G."/>
            <person name="Goldberg J."/>
            <person name="Griggs A."/>
            <person name="Gujja S."/>
            <person name="Hansen M."/>
            <person name="Heiman D."/>
            <person name="Howarth C."/>
            <person name="Larimer J."/>
            <person name="Lui A."/>
            <person name="MacDonald P.J.P."/>
            <person name="McCowen C."/>
            <person name="Montmayeur A."/>
            <person name="Murphy C."/>
            <person name="Neiman D."/>
            <person name="Pearson M."/>
            <person name="Priest M."/>
            <person name="Roberts A."/>
            <person name="Saif S."/>
            <person name="Shea T."/>
            <person name="Sisk P."/>
            <person name="Stolte C."/>
            <person name="Sykes S."/>
            <person name="Wortman J."/>
            <person name="Nusbaum C."/>
            <person name="Birren B."/>
        </authorList>
    </citation>
    <scope>NUCLEOTIDE SEQUENCE [LARGE SCALE GENOMIC DNA]</scope>
    <source>
        <strain evidence="3">INRA-310</strain>
    </source>
</reference>
<dbReference type="EMBL" id="KI669936">
    <property type="protein sequence ID" value="ETM97534.1"/>
    <property type="molecule type" value="Genomic_DNA"/>
</dbReference>
<dbReference type="AlphaFoldDB" id="W2PC09"/>
<dbReference type="Proteomes" id="UP000018817">
    <property type="component" value="Unassembled WGS sequence"/>
</dbReference>
<gene>
    <name evidence="2" type="ORF">PPTG_24920</name>
</gene>
<feature type="region of interest" description="Disordered" evidence="1">
    <location>
        <begin position="19"/>
        <end position="54"/>
    </location>
</feature>
<accession>W2PC09</accession>
<dbReference type="VEuPathDB" id="FungiDB:PPTG_24920"/>
<dbReference type="GeneID" id="20193519"/>
<organism evidence="2 3">
    <name type="scientific">Phytophthora nicotianae (strain INRA-310)</name>
    <name type="common">Phytophthora parasitica</name>
    <dbReference type="NCBI Taxonomy" id="761204"/>
    <lineage>
        <taxon>Eukaryota</taxon>
        <taxon>Sar</taxon>
        <taxon>Stramenopiles</taxon>
        <taxon>Oomycota</taxon>
        <taxon>Peronosporomycetes</taxon>
        <taxon>Peronosporales</taxon>
        <taxon>Peronosporaceae</taxon>
        <taxon>Phytophthora</taxon>
    </lineage>
</organism>
<name>W2PC09_PHYN3</name>
<proteinExistence type="predicted"/>
<sequence>MTVQYTRWRWENTHGSELASVESVDDMESSSRDNSVAVEPPSVGISPGRPGSSI</sequence>
<protein>
    <submittedName>
        <fullName evidence="2">Uncharacterized protein</fullName>
    </submittedName>
</protein>
<reference evidence="2 3" key="2">
    <citation type="submission" date="2013-11" db="EMBL/GenBank/DDBJ databases">
        <title>The Genome Sequence of Phytophthora parasitica INRA-310.</title>
        <authorList>
            <consortium name="The Broad Institute Genomics Platform"/>
            <person name="Russ C."/>
            <person name="Tyler B."/>
            <person name="Panabieres F."/>
            <person name="Shan W."/>
            <person name="Tripathy S."/>
            <person name="Grunwald N."/>
            <person name="Machado M."/>
            <person name="Johnson C.S."/>
            <person name="Arredondo F."/>
            <person name="Hong C."/>
            <person name="Coffey M."/>
            <person name="Young S.K."/>
            <person name="Zeng Q."/>
            <person name="Gargeya S."/>
            <person name="Fitzgerald M."/>
            <person name="Abouelleil A."/>
            <person name="Alvarado L."/>
            <person name="Chapman S.B."/>
            <person name="Gainer-Dewar J."/>
            <person name="Goldberg J."/>
            <person name="Griggs A."/>
            <person name="Gujja S."/>
            <person name="Hansen M."/>
            <person name="Howarth C."/>
            <person name="Imamovic A."/>
            <person name="Ireland A."/>
            <person name="Larimer J."/>
            <person name="McCowan C."/>
            <person name="Murphy C."/>
            <person name="Pearson M."/>
            <person name="Poon T.W."/>
            <person name="Priest M."/>
            <person name="Roberts A."/>
            <person name="Saif S."/>
            <person name="Shea T."/>
            <person name="Sykes S."/>
            <person name="Wortman J."/>
            <person name="Nusbaum C."/>
            <person name="Birren B."/>
        </authorList>
    </citation>
    <scope>NUCLEOTIDE SEQUENCE [LARGE SCALE GENOMIC DNA]</scope>
    <source>
        <strain evidence="2 3">INRA-310</strain>
    </source>
</reference>